<evidence type="ECO:0000256" key="11">
    <source>
        <dbReference type="PROSITE-ProRule" id="PRU01360"/>
    </source>
</evidence>
<dbReference type="eggNOG" id="COG4774">
    <property type="taxonomic scope" value="Bacteria"/>
</dbReference>
<dbReference type="SUPFAM" id="SSF56935">
    <property type="entry name" value="Porins"/>
    <property type="match status" value="1"/>
</dbReference>
<evidence type="ECO:0000256" key="5">
    <source>
        <dbReference type="ARBA" id="ARBA00022692"/>
    </source>
</evidence>
<evidence type="ECO:0000256" key="9">
    <source>
        <dbReference type="ARBA" id="ARBA00023136"/>
    </source>
</evidence>
<proteinExistence type="inferred from homology"/>
<dbReference type="GO" id="GO:0006826">
    <property type="term" value="P:iron ion transport"/>
    <property type="evidence" value="ECO:0007669"/>
    <property type="project" value="UniProtKB-KW"/>
</dbReference>
<keyword evidence="6" id="KW-0408">Iron</keyword>
<evidence type="ECO:0000313" key="17">
    <source>
        <dbReference type="Proteomes" id="UP000028534"/>
    </source>
</evidence>
<evidence type="ECO:0000256" key="3">
    <source>
        <dbReference type="ARBA" id="ARBA00022452"/>
    </source>
</evidence>
<dbReference type="PATRIC" id="fig|13690.10.peg.2789"/>
<evidence type="ECO:0000256" key="4">
    <source>
        <dbReference type="ARBA" id="ARBA00022496"/>
    </source>
</evidence>
<keyword evidence="5 11" id="KW-0812">Transmembrane</keyword>
<evidence type="ECO:0000313" key="16">
    <source>
        <dbReference type="EMBL" id="KEZ18370.1"/>
    </source>
</evidence>
<dbReference type="Proteomes" id="UP000028534">
    <property type="component" value="Unassembled WGS sequence"/>
</dbReference>
<accession>A0A084EK78</accession>
<evidence type="ECO:0000256" key="12">
    <source>
        <dbReference type="RuleBase" id="RU003357"/>
    </source>
</evidence>
<dbReference type="InterPro" id="IPR012910">
    <property type="entry name" value="Plug_dom"/>
</dbReference>
<dbReference type="Pfam" id="PF00593">
    <property type="entry name" value="TonB_dep_Rec_b-barrel"/>
    <property type="match status" value="1"/>
</dbReference>
<dbReference type="GO" id="GO:0009279">
    <property type="term" value="C:cell outer membrane"/>
    <property type="evidence" value="ECO:0007669"/>
    <property type="project" value="UniProtKB-SubCell"/>
</dbReference>
<name>A0A084EK78_SPHYA</name>
<protein>
    <submittedName>
        <fullName evidence="16">Outer membrane receptor protein</fullName>
    </submittedName>
</protein>
<keyword evidence="9 11" id="KW-0472">Membrane</keyword>
<dbReference type="EMBL" id="JGVR01000016">
    <property type="protein sequence ID" value="KEZ18370.1"/>
    <property type="molecule type" value="Genomic_DNA"/>
</dbReference>
<keyword evidence="3 11" id="KW-1134">Transmembrane beta strand</keyword>
<evidence type="ECO:0000259" key="14">
    <source>
        <dbReference type="Pfam" id="PF00593"/>
    </source>
</evidence>
<dbReference type="Gene3D" id="2.40.170.20">
    <property type="entry name" value="TonB-dependent receptor, beta-barrel domain"/>
    <property type="match status" value="1"/>
</dbReference>
<dbReference type="InterPro" id="IPR039426">
    <property type="entry name" value="TonB-dep_rcpt-like"/>
</dbReference>
<keyword evidence="13" id="KW-0732">Signal</keyword>
<evidence type="ECO:0000256" key="2">
    <source>
        <dbReference type="ARBA" id="ARBA00022448"/>
    </source>
</evidence>
<comment type="similarity">
    <text evidence="11 12">Belongs to the TonB-dependent receptor family.</text>
</comment>
<dbReference type="STRING" id="13690.AX777_00590"/>
<keyword evidence="2 11" id="KW-0813">Transport</keyword>
<keyword evidence="8 12" id="KW-0798">TonB box</keyword>
<reference evidence="16 17" key="1">
    <citation type="submission" date="2014-03" db="EMBL/GenBank/DDBJ databases">
        <title>Genome sequence of Sphingobium yanoikuyae B1.</title>
        <authorList>
            <person name="Gan H.M."/>
            <person name="Gan H.Y."/>
            <person name="Savka M.A."/>
        </authorList>
    </citation>
    <scope>NUCLEOTIDE SEQUENCE [LARGE SCALE GENOMIC DNA]</scope>
    <source>
        <strain evidence="16 17">B1</strain>
    </source>
</reference>
<comment type="subcellular location">
    <subcellularLocation>
        <location evidence="1 11">Cell outer membrane</location>
        <topology evidence="1 11">Multi-pass membrane protein</topology>
    </subcellularLocation>
</comment>
<sequence length="761" mass="81571">MRNIHITIAALASASAIAIAAPAFAQDAPAPEQAAQPADDSDIIVTAQRKAEKVTEVPISITVANAAQLERQQVNTMNDLNRIAPSLEIQQAPGQNTGGGGSIRGIGTQTFSAGAVASVGVVVDQVSQGNANISDLFDVSRIEVLKGPQGTLFGLTTSAGVINITTNAPDPTGFAARVRTELSDAGTLGSKFGNQIVQGMVNIPLATNAAIRLSGVANFRQGPNRNASTGDYNDTDRYGIRGRFLWEPTDRLTVNVIGDYTKSRIENGGDFFTFVKTSGPGTALGGLLADTTGITARLANCGVTPGEGNRDYCSDDSYVGHTENYGGSLQVDYEADPFTLTSITAYRKSNETGYGAATNVFRGDPLELQVANGPTNRRLSLFTQELRVSSPADQFLEYTAGVFYSNQKQTRDPETLAVSVVPFPGLVIPIVRNPGADIDIQDESLAVFGQGTFHLSPALRLIAGGRYTTDRLSMDRYDYLTPADPFSRTVLDVQKFSWRLGAQYDLANDTMVYATASRGFKGGQIAIPSAPAKPFVVQPEIPTAYELGLKSTLFGGWVADLNVFYSKIKNFQAQQCTVDSTAVISCVQTNINGVKSRGAEINFFGKVSDGLSLNTGFIYAKATYPGGFIGTDGTNIGGSQLAYAPKYKFTLSGEYEAPVTSRLKGFLAADTVWKSKVRYEANSNDETTFRSHWLVGGRIGLRTDDDRYSVAIFGRNLFNVHEPSLMQSDFPYTTDQGEQNIGAIYGPQSFRQIGISLDAKF</sequence>
<dbReference type="InterPro" id="IPR000531">
    <property type="entry name" value="Beta-barrel_TonB"/>
</dbReference>
<keyword evidence="7" id="KW-0406">Ion transport</keyword>
<keyword evidence="10 11" id="KW-0998">Cell outer membrane</keyword>
<comment type="caution">
    <text evidence="16">The sequence shown here is derived from an EMBL/GenBank/DDBJ whole genome shotgun (WGS) entry which is preliminary data.</text>
</comment>
<dbReference type="PANTHER" id="PTHR32552">
    <property type="entry name" value="FERRICHROME IRON RECEPTOR-RELATED"/>
    <property type="match status" value="1"/>
</dbReference>
<feature type="domain" description="TonB-dependent receptor-like beta-barrel" evidence="14">
    <location>
        <begin position="293"/>
        <end position="717"/>
    </location>
</feature>
<evidence type="ECO:0000256" key="6">
    <source>
        <dbReference type="ARBA" id="ARBA00023004"/>
    </source>
</evidence>
<organism evidence="16 17">
    <name type="scientific">Sphingobium yanoikuyae</name>
    <name type="common">Sphingomonas yanoikuyae</name>
    <dbReference type="NCBI Taxonomy" id="13690"/>
    <lineage>
        <taxon>Bacteria</taxon>
        <taxon>Pseudomonadati</taxon>
        <taxon>Pseudomonadota</taxon>
        <taxon>Alphaproteobacteria</taxon>
        <taxon>Sphingomonadales</taxon>
        <taxon>Sphingomonadaceae</taxon>
        <taxon>Sphingobium</taxon>
    </lineage>
</organism>
<evidence type="ECO:0000259" key="15">
    <source>
        <dbReference type="Pfam" id="PF07715"/>
    </source>
</evidence>
<evidence type="ECO:0000256" key="1">
    <source>
        <dbReference type="ARBA" id="ARBA00004571"/>
    </source>
</evidence>
<dbReference type="Pfam" id="PF07715">
    <property type="entry name" value="Plug"/>
    <property type="match status" value="1"/>
</dbReference>
<evidence type="ECO:0000256" key="8">
    <source>
        <dbReference type="ARBA" id="ARBA00023077"/>
    </source>
</evidence>
<dbReference type="PROSITE" id="PS52016">
    <property type="entry name" value="TONB_DEPENDENT_REC_3"/>
    <property type="match status" value="1"/>
</dbReference>
<feature type="domain" description="TonB-dependent receptor plug" evidence="15">
    <location>
        <begin position="54"/>
        <end position="161"/>
    </location>
</feature>
<evidence type="ECO:0000256" key="7">
    <source>
        <dbReference type="ARBA" id="ARBA00023065"/>
    </source>
</evidence>
<dbReference type="RefSeq" id="WP_037520122.1">
    <property type="nucleotide sequence ID" value="NZ_JGVR01000016.1"/>
</dbReference>
<feature type="chain" id="PRO_5001774241" evidence="13">
    <location>
        <begin position="26"/>
        <end position="761"/>
    </location>
</feature>
<gene>
    <name evidence="16" type="ORF">CP98_02717</name>
</gene>
<dbReference type="PANTHER" id="PTHR32552:SF81">
    <property type="entry name" value="TONB-DEPENDENT OUTER MEMBRANE RECEPTOR"/>
    <property type="match status" value="1"/>
</dbReference>
<dbReference type="AlphaFoldDB" id="A0A084EK78"/>
<evidence type="ECO:0000256" key="13">
    <source>
        <dbReference type="SAM" id="SignalP"/>
    </source>
</evidence>
<keyword evidence="4" id="KW-0410">Iron transport</keyword>
<keyword evidence="16" id="KW-0675">Receptor</keyword>
<dbReference type="InterPro" id="IPR036942">
    <property type="entry name" value="Beta-barrel_TonB_sf"/>
</dbReference>
<evidence type="ECO:0000256" key="10">
    <source>
        <dbReference type="ARBA" id="ARBA00023237"/>
    </source>
</evidence>
<feature type="signal peptide" evidence="13">
    <location>
        <begin position="1"/>
        <end position="25"/>
    </location>
</feature>